<evidence type="ECO:0000313" key="3">
    <source>
        <dbReference type="EnsemblPlants" id="AUR62040259-RA:cds"/>
    </source>
</evidence>
<feature type="compositionally biased region" description="Polar residues" evidence="1">
    <location>
        <begin position="190"/>
        <end position="200"/>
    </location>
</feature>
<reference evidence="3" key="2">
    <citation type="submission" date="2021-03" db="UniProtKB">
        <authorList>
            <consortium name="EnsemblPlants"/>
        </authorList>
    </citation>
    <scope>IDENTIFICATION</scope>
</reference>
<keyword evidence="4" id="KW-1185">Reference proteome</keyword>
<keyword evidence="2" id="KW-0472">Membrane</keyword>
<evidence type="ECO:0000256" key="1">
    <source>
        <dbReference type="SAM" id="MobiDB-lite"/>
    </source>
</evidence>
<evidence type="ECO:0000313" key="4">
    <source>
        <dbReference type="Proteomes" id="UP000596660"/>
    </source>
</evidence>
<dbReference type="AlphaFoldDB" id="A0A803N4E3"/>
<dbReference type="Proteomes" id="UP000596660">
    <property type="component" value="Unplaced"/>
</dbReference>
<organism evidence="3 4">
    <name type="scientific">Chenopodium quinoa</name>
    <name type="common">Quinoa</name>
    <dbReference type="NCBI Taxonomy" id="63459"/>
    <lineage>
        <taxon>Eukaryota</taxon>
        <taxon>Viridiplantae</taxon>
        <taxon>Streptophyta</taxon>
        <taxon>Embryophyta</taxon>
        <taxon>Tracheophyta</taxon>
        <taxon>Spermatophyta</taxon>
        <taxon>Magnoliopsida</taxon>
        <taxon>eudicotyledons</taxon>
        <taxon>Gunneridae</taxon>
        <taxon>Pentapetalae</taxon>
        <taxon>Caryophyllales</taxon>
        <taxon>Chenopodiaceae</taxon>
        <taxon>Chenopodioideae</taxon>
        <taxon>Atripliceae</taxon>
        <taxon>Chenopodium</taxon>
    </lineage>
</organism>
<name>A0A803N4E3_CHEQI</name>
<sequence length="200" mass="22729">MSRQFHLCLRAFLKLHEVLLDNPTPILDDCEDERWKFFKIWIDVGWLPVFDCLLFCHVCCSGICWLDSLFVIGWSVGCLAMSAVLDHVAYSLFVIGWSVGCLAMSAVLDHVAFAWFSSDFHVLTCYILLYGKLIRKLKGCLEFPLVEIYAKDKATGDASESFVDAIEEMDQEIDKQPFNVQSDEEDDVNSTHSDTYSSTS</sequence>
<feature type="region of interest" description="Disordered" evidence="1">
    <location>
        <begin position="176"/>
        <end position="200"/>
    </location>
</feature>
<keyword evidence="2" id="KW-0812">Transmembrane</keyword>
<dbReference type="EnsemblPlants" id="AUR62040259-RA">
    <property type="protein sequence ID" value="AUR62040259-RA:cds"/>
    <property type="gene ID" value="AUR62040259"/>
</dbReference>
<reference evidence="3" key="1">
    <citation type="journal article" date="2017" name="Nature">
        <title>The genome of Chenopodium quinoa.</title>
        <authorList>
            <person name="Jarvis D.E."/>
            <person name="Ho Y.S."/>
            <person name="Lightfoot D.J."/>
            <person name="Schmoeckel S.M."/>
            <person name="Li B."/>
            <person name="Borm T.J.A."/>
            <person name="Ohyanagi H."/>
            <person name="Mineta K."/>
            <person name="Michell C.T."/>
            <person name="Saber N."/>
            <person name="Kharbatia N.M."/>
            <person name="Rupper R.R."/>
            <person name="Sharp A.R."/>
            <person name="Dally N."/>
            <person name="Boughton B.A."/>
            <person name="Woo Y.H."/>
            <person name="Gao G."/>
            <person name="Schijlen E.G.W.M."/>
            <person name="Guo X."/>
            <person name="Momin A.A."/>
            <person name="Negrao S."/>
            <person name="Al-Babili S."/>
            <person name="Gehring C."/>
            <person name="Roessner U."/>
            <person name="Jung C."/>
            <person name="Murphy K."/>
            <person name="Arold S.T."/>
            <person name="Gojobori T."/>
            <person name="van der Linden C.G."/>
            <person name="van Loo E.N."/>
            <person name="Jellen E.N."/>
            <person name="Maughan P.J."/>
            <person name="Tester M."/>
        </authorList>
    </citation>
    <scope>NUCLEOTIDE SEQUENCE [LARGE SCALE GENOMIC DNA]</scope>
    <source>
        <strain evidence="3">cv. PI 614886</strain>
    </source>
</reference>
<feature type="transmembrane region" description="Helical" evidence="2">
    <location>
        <begin position="113"/>
        <end position="131"/>
    </location>
</feature>
<proteinExistence type="predicted"/>
<keyword evidence="2" id="KW-1133">Transmembrane helix</keyword>
<evidence type="ECO:0000256" key="2">
    <source>
        <dbReference type="SAM" id="Phobius"/>
    </source>
</evidence>
<feature type="transmembrane region" description="Helical" evidence="2">
    <location>
        <begin position="88"/>
        <end position="107"/>
    </location>
</feature>
<protein>
    <submittedName>
        <fullName evidence="3">Uncharacterized protein</fullName>
    </submittedName>
</protein>
<dbReference type="Gramene" id="AUR62040259-RA">
    <property type="protein sequence ID" value="AUR62040259-RA:cds"/>
    <property type="gene ID" value="AUR62040259"/>
</dbReference>
<accession>A0A803N4E3</accession>